<dbReference type="Proteomes" id="UP001252875">
    <property type="component" value="Unassembled WGS sequence"/>
</dbReference>
<dbReference type="SFLD" id="SFLDG00179">
    <property type="entry name" value="mandelate_racemase"/>
    <property type="match status" value="1"/>
</dbReference>
<comment type="cofactor">
    <cofactor evidence="1">
        <name>Mg(2+)</name>
        <dbReference type="ChEBI" id="CHEBI:18420"/>
    </cofactor>
</comment>
<evidence type="ECO:0000313" key="5">
    <source>
        <dbReference type="EMBL" id="MDT2600571.1"/>
    </source>
</evidence>
<gene>
    <name evidence="5" type="ORF">P7D85_12355</name>
</gene>
<evidence type="ECO:0000256" key="3">
    <source>
        <dbReference type="ARBA" id="ARBA00022842"/>
    </source>
</evidence>
<evidence type="ECO:0000313" key="6">
    <source>
        <dbReference type="Proteomes" id="UP001252875"/>
    </source>
</evidence>
<dbReference type="InterPro" id="IPR046945">
    <property type="entry name" value="RHMD-like"/>
</dbReference>
<dbReference type="InterPro" id="IPR036849">
    <property type="entry name" value="Enolase-like_C_sf"/>
</dbReference>
<sequence>MMTSVVIKEIVVEDKRFPLDSGAGSDAVHTIPQYSYAVCYLKTDSPLTGVGIAFTLGSGNDLVCKAIEYLSESLVGKEINELMANFGTVFSQLSDSPTFRWLGPHKGIIHLALASITNACFDLWAKTKKVPLWKLLVDLSPEEVVNLLDFRYVEDLLTKEEALEILHQGQVTKSEREKILSTGYTGYDTSVGWFNYPDDVVVENAKQAVAKGFKAMKLKVGSKDFSRDINRAFLIRETVGDDITIMLDANQQWTLHQSIEIIRQLKDMNPYWVEEPTDPDDVLAHQTLARAVSPVKIALGEHVPNKIMFKNFLQANAMSFNQVDTVRVGGISEFILISLMSKKCNVPVIPHVGDMGQIHQHLVLFNHISIGLPDLFLEYIPHLRKYFKFPVTISDGRYKVPENYGSSCDFVE</sequence>
<dbReference type="InterPro" id="IPR029017">
    <property type="entry name" value="Enolase-like_N"/>
</dbReference>
<dbReference type="InterPro" id="IPR013342">
    <property type="entry name" value="Mandelate_racemase_C"/>
</dbReference>
<evidence type="ECO:0000256" key="1">
    <source>
        <dbReference type="ARBA" id="ARBA00001946"/>
    </source>
</evidence>
<evidence type="ECO:0000256" key="2">
    <source>
        <dbReference type="ARBA" id="ARBA00022723"/>
    </source>
</evidence>
<organism evidence="5 6">
    <name type="scientific">Enterococcus hulanensis</name>
    <dbReference type="NCBI Taxonomy" id="2559929"/>
    <lineage>
        <taxon>Bacteria</taxon>
        <taxon>Bacillati</taxon>
        <taxon>Bacillota</taxon>
        <taxon>Bacilli</taxon>
        <taxon>Lactobacillales</taxon>
        <taxon>Enterococcaceae</taxon>
        <taxon>Enterococcus</taxon>
    </lineage>
</organism>
<dbReference type="Gene3D" id="3.20.20.120">
    <property type="entry name" value="Enolase-like C-terminal domain"/>
    <property type="match status" value="1"/>
</dbReference>
<reference evidence="5 6" key="1">
    <citation type="submission" date="2023-03" db="EMBL/GenBank/DDBJ databases">
        <authorList>
            <person name="Shen W."/>
            <person name="Cai J."/>
        </authorList>
    </citation>
    <scope>NUCLEOTIDE SEQUENCE [LARGE SCALE GENOMIC DNA]</scope>
    <source>
        <strain evidence="5 6">D6-4</strain>
    </source>
</reference>
<dbReference type="SUPFAM" id="SSF54826">
    <property type="entry name" value="Enolase N-terminal domain-like"/>
    <property type="match status" value="1"/>
</dbReference>
<dbReference type="EMBL" id="JARPYI010000006">
    <property type="protein sequence ID" value="MDT2600571.1"/>
    <property type="molecule type" value="Genomic_DNA"/>
</dbReference>
<dbReference type="PANTHER" id="PTHR13794">
    <property type="entry name" value="ENOLASE SUPERFAMILY, MANDELATE RACEMASE"/>
    <property type="match status" value="1"/>
</dbReference>
<dbReference type="Gene3D" id="3.30.390.10">
    <property type="entry name" value="Enolase-like, N-terminal domain"/>
    <property type="match status" value="1"/>
</dbReference>
<feature type="domain" description="Mandelate racemase/muconate lactonizing enzyme C-terminal" evidence="4">
    <location>
        <begin position="198"/>
        <end position="295"/>
    </location>
</feature>
<dbReference type="InterPro" id="IPR029065">
    <property type="entry name" value="Enolase_C-like"/>
</dbReference>
<dbReference type="InterPro" id="IPR013341">
    <property type="entry name" value="Mandelate_racemase_N_dom"/>
</dbReference>
<keyword evidence="6" id="KW-1185">Reference proteome</keyword>
<name>A0ABU3F309_9ENTE</name>
<dbReference type="Pfam" id="PF13378">
    <property type="entry name" value="MR_MLE_C"/>
    <property type="match status" value="1"/>
</dbReference>
<dbReference type="Pfam" id="PF02746">
    <property type="entry name" value="MR_MLE_N"/>
    <property type="match status" value="1"/>
</dbReference>
<dbReference type="PANTHER" id="PTHR13794:SF58">
    <property type="entry name" value="MITOCHONDRIAL ENOLASE SUPERFAMILY MEMBER 1"/>
    <property type="match status" value="1"/>
</dbReference>
<protein>
    <submittedName>
        <fullName evidence="5">Enolase C-terminal domain-like protein</fullName>
    </submittedName>
</protein>
<dbReference type="SFLD" id="SFLDS00001">
    <property type="entry name" value="Enolase"/>
    <property type="match status" value="1"/>
</dbReference>
<dbReference type="SUPFAM" id="SSF51604">
    <property type="entry name" value="Enolase C-terminal domain-like"/>
    <property type="match status" value="1"/>
</dbReference>
<keyword evidence="2" id="KW-0479">Metal-binding</keyword>
<keyword evidence="3" id="KW-0460">Magnesium</keyword>
<comment type="caution">
    <text evidence="5">The sequence shown here is derived from an EMBL/GenBank/DDBJ whole genome shotgun (WGS) entry which is preliminary data.</text>
</comment>
<dbReference type="SMART" id="SM00922">
    <property type="entry name" value="MR_MLE"/>
    <property type="match status" value="1"/>
</dbReference>
<proteinExistence type="predicted"/>
<evidence type="ECO:0000259" key="4">
    <source>
        <dbReference type="SMART" id="SM00922"/>
    </source>
</evidence>
<dbReference type="RefSeq" id="WP_221674630.1">
    <property type="nucleotide sequence ID" value="NZ_JARPYF010000006.1"/>
</dbReference>
<accession>A0ABU3F309</accession>